<organism evidence="1 2">
    <name type="scientific">Desmospora profundinema</name>
    <dbReference type="NCBI Taxonomy" id="1571184"/>
    <lineage>
        <taxon>Bacteria</taxon>
        <taxon>Bacillati</taxon>
        <taxon>Bacillota</taxon>
        <taxon>Bacilli</taxon>
        <taxon>Bacillales</taxon>
        <taxon>Thermoactinomycetaceae</taxon>
        <taxon>Desmospora</taxon>
    </lineage>
</organism>
<sequence>MYPVFGWMQQSVYPCHYWHFTQFTYWYGPNPDPPLPGEIGPPMAPDIDLPPVEIGPPIPPGVTVPPGGFGPPVVPGVTLPSAAIGP</sequence>
<evidence type="ECO:0000313" key="2">
    <source>
        <dbReference type="Proteomes" id="UP001185012"/>
    </source>
</evidence>
<comment type="caution">
    <text evidence="1">The sequence shown here is derived from an EMBL/GenBank/DDBJ whole genome shotgun (WGS) entry which is preliminary data.</text>
</comment>
<keyword evidence="2" id="KW-1185">Reference proteome</keyword>
<proteinExistence type="predicted"/>
<reference evidence="1 2" key="1">
    <citation type="submission" date="2023-07" db="EMBL/GenBank/DDBJ databases">
        <title>Genomic Encyclopedia of Type Strains, Phase IV (KMG-IV): sequencing the most valuable type-strain genomes for metagenomic binning, comparative biology and taxonomic classification.</title>
        <authorList>
            <person name="Goeker M."/>
        </authorList>
    </citation>
    <scope>NUCLEOTIDE SEQUENCE [LARGE SCALE GENOMIC DNA]</scope>
    <source>
        <strain evidence="1 2">DSM 45903</strain>
    </source>
</reference>
<gene>
    <name evidence="1" type="ORF">JOE21_001142</name>
</gene>
<name>A0ABU1IK53_9BACL</name>
<dbReference type="RefSeq" id="WP_309863417.1">
    <property type="nucleotide sequence ID" value="NZ_JAVDQG010000002.1"/>
</dbReference>
<accession>A0ABU1IK53</accession>
<protein>
    <submittedName>
        <fullName evidence="1">Uncharacterized protein</fullName>
    </submittedName>
</protein>
<evidence type="ECO:0000313" key="1">
    <source>
        <dbReference type="EMBL" id="MDR6225151.1"/>
    </source>
</evidence>
<dbReference type="EMBL" id="JAVDQG010000002">
    <property type="protein sequence ID" value="MDR6225151.1"/>
    <property type="molecule type" value="Genomic_DNA"/>
</dbReference>
<dbReference type="Proteomes" id="UP001185012">
    <property type="component" value="Unassembled WGS sequence"/>
</dbReference>